<proteinExistence type="predicted"/>
<evidence type="ECO:0000256" key="2">
    <source>
        <dbReference type="ARBA" id="ARBA00023180"/>
    </source>
</evidence>
<dbReference type="PANTHER" id="PTHR10340">
    <property type="entry name" value="SPHINGOMYELIN PHOSPHODIESTERASE"/>
    <property type="match status" value="1"/>
</dbReference>
<evidence type="ECO:0000313" key="4">
    <source>
        <dbReference type="EMBL" id="KAF0432482.1"/>
    </source>
</evidence>
<dbReference type="GO" id="GO:0000324">
    <property type="term" value="C:fungal-type vacuole"/>
    <property type="evidence" value="ECO:0007669"/>
    <property type="project" value="TreeGrafter"/>
</dbReference>
<keyword evidence="5" id="KW-1185">Reference proteome</keyword>
<accession>A0A8H3XAF3</accession>
<dbReference type="Pfam" id="PF19272">
    <property type="entry name" value="ASMase_C"/>
    <property type="match status" value="1"/>
</dbReference>
<dbReference type="Gene3D" id="3.60.21.10">
    <property type="match status" value="1"/>
</dbReference>
<dbReference type="GO" id="GO:0006798">
    <property type="term" value="P:polyphosphate catabolic process"/>
    <property type="evidence" value="ECO:0007669"/>
    <property type="project" value="TreeGrafter"/>
</dbReference>
<organism evidence="4 5">
    <name type="scientific">Gigaspora margarita</name>
    <dbReference type="NCBI Taxonomy" id="4874"/>
    <lineage>
        <taxon>Eukaryota</taxon>
        <taxon>Fungi</taxon>
        <taxon>Fungi incertae sedis</taxon>
        <taxon>Mucoromycota</taxon>
        <taxon>Glomeromycotina</taxon>
        <taxon>Glomeromycetes</taxon>
        <taxon>Diversisporales</taxon>
        <taxon>Gigasporaceae</taxon>
        <taxon>Gigaspora</taxon>
    </lineage>
</organism>
<sequence>MQGQVFFKYLILSGLFLDSKNIGLRYDRIIYKEYSLFFIINLHVDPYYLESSDPTSFCHRYSPNPILNIAGKFGILSTPCDTPYPLTNATFEFMRSNFKDIDFIIYTGDAVRHDRDKLFKRTEDQVLDGHRRVVEYIQQYFDLSKIKFMPSLGNNDEFAHNQLPKGPNDLFSNLSQIWAPLNLNLTTHFLNGGYYRQDIHSNKFSVLNLNSMYFYKKNKLLEDCNITDSAGALQLEWLERELKNARQEKRMVYISQHVPPMDDTNVELYSPSCFYSYVQLIGKYSDVICGHFTGHTDKDTLAFVTADKEKDKYSIFALNETHILSTIATNNVVLTLTNAPSVKPTHNPAIRLYEYSTTYRNFGVLKDYIQYFVNLTEANEIGEAIWRVEYIASRTYGMNSLGARDWAMVLKEFESPDSETWRSYVKHITVSGP</sequence>
<dbReference type="SUPFAM" id="SSF56300">
    <property type="entry name" value="Metallo-dependent phosphatases"/>
    <property type="match status" value="1"/>
</dbReference>
<dbReference type="EMBL" id="WTPW01001490">
    <property type="protein sequence ID" value="KAF0432482.1"/>
    <property type="molecule type" value="Genomic_DNA"/>
</dbReference>
<evidence type="ECO:0000256" key="1">
    <source>
        <dbReference type="ARBA" id="ARBA00022801"/>
    </source>
</evidence>
<dbReference type="PANTHER" id="PTHR10340:SF55">
    <property type="entry name" value="ENDOPOLYPHOSPHATASE"/>
    <property type="match status" value="1"/>
</dbReference>
<dbReference type="GO" id="GO:0008081">
    <property type="term" value="F:phosphoric diester hydrolase activity"/>
    <property type="evidence" value="ECO:0007669"/>
    <property type="project" value="TreeGrafter"/>
</dbReference>
<dbReference type="InterPro" id="IPR029052">
    <property type="entry name" value="Metallo-depent_PP-like"/>
</dbReference>
<dbReference type="InterPro" id="IPR045473">
    <property type="entry name" value="ASM_C"/>
</dbReference>
<dbReference type="OrthoDB" id="348678at2759"/>
<keyword evidence="1" id="KW-0378">Hydrolase</keyword>
<comment type="caution">
    <text evidence="4">The sequence shown here is derived from an EMBL/GenBank/DDBJ whole genome shotgun (WGS) entry which is preliminary data.</text>
</comment>
<evidence type="ECO:0000259" key="3">
    <source>
        <dbReference type="Pfam" id="PF19272"/>
    </source>
</evidence>
<keyword evidence="2" id="KW-0325">Glycoprotein</keyword>
<name>A0A8H3XAF3_GIGMA</name>
<dbReference type="GO" id="GO:0004309">
    <property type="term" value="F:exopolyphosphatase activity"/>
    <property type="evidence" value="ECO:0007669"/>
    <property type="project" value="TreeGrafter"/>
</dbReference>
<reference evidence="4 5" key="1">
    <citation type="journal article" date="2019" name="Environ. Microbiol.">
        <title>At the nexus of three kingdoms: the genome of the mycorrhizal fungus Gigaspora margarita provides insights into plant, endobacterial and fungal interactions.</title>
        <authorList>
            <person name="Venice F."/>
            <person name="Ghignone S."/>
            <person name="Salvioli di Fossalunga A."/>
            <person name="Amselem J."/>
            <person name="Novero M."/>
            <person name="Xianan X."/>
            <person name="Sedzielewska Toro K."/>
            <person name="Morin E."/>
            <person name="Lipzen A."/>
            <person name="Grigoriev I.V."/>
            <person name="Henrissat B."/>
            <person name="Martin F.M."/>
            <person name="Bonfante P."/>
        </authorList>
    </citation>
    <scope>NUCLEOTIDE SEQUENCE [LARGE SCALE GENOMIC DNA]</scope>
    <source>
        <strain evidence="4 5">BEG34</strain>
    </source>
</reference>
<dbReference type="GO" id="GO:0000298">
    <property type="term" value="F:endopolyphosphatase activity"/>
    <property type="evidence" value="ECO:0007669"/>
    <property type="project" value="TreeGrafter"/>
</dbReference>
<gene>
    <name evidence="4" type="ORF">F8M41_005181</name>
</gene>
<dbReference type="AlphaFoldDB" id="A0A8H3XAF3"/>
<protein>
    <submittedName>
        <fullName evidence="4">Secreted endopolyphosphatase</fullName>
    </submittedName>
</protein>
<feature type="domain" description="Sphingomyelin phosphodiesterase C-terminal" evidence="3">
    <location>
        <begin position="341"/>
        <end position="431"/>
    </location>
</feature>
<dbReference type="GO" id="GO:0005615">
    <property type="term" value="C:extracellular space"/>
    <property type="evidence" value="ECO:0007669"/>
    <property type="project" value="TreeGrafter"/>
</dbReference>
<dbReference type="Proteomes" id="UP000439903">
    <property type="component" value="Unassembled WGS sequence"/>
</dbReference>
<evidence type="ECO:0000313" key="5">
    <source>
        <dbReference type="Proteomes" id="UP000439903"/>
    </source>
</evidence>